<gene>
    <name evidence="2" type="ORF">PDIGIT_LOCUS12091</name>
</gene>
<accession>A0A9W4UP96</accession>
<protein>
    <submittedName>
        <fullName evidence="2">Uncharacterized protein</fullName>
    </submittedName>
</protein>
<feature type="compositionally biased region" description="Low complexity" evidence="1">
    <location>
        <begin position="92"/>
        <end position="108"/>
    </location>
</feature>
<proteinExistence type="predicted"/>
<sequence>MLLPQAMFDRLMACLQAIPLASTAHLLQHLSTPISIHDTFIMKLFLVAAAASVGIVAARNVQADKPDFCVEEPPVTITVTVTQCHHSTPMVSSSAAAPPPEETTTSGLSTTGTFVVITSSAQATPPGSSGFASSAPIASESANSTSRSVSQSASEPINSASQPVSQPASESASVPATVPATVPTTIPATMPTFPSSNLTSTAVSSTIWEYSGTSSVSSTSTRKQPATATEIHDNVAALPTAFPGVFVVGVAAMAALA</sequence>
<evidence type="ECO:0000256" key="1">
    <source>
        <dbReference type="SAM" id="MobiDB-lite"/>
    </source>
</evidence>
<dbReference type="EMBL" id="CAOQHR010000008">
    <property type="protein sequence ID" value="CAI6338954.1"/>
    <property type="molecule type" value="Genomic_DNA"/>
</dbReference>
<feature type="region of interest" description="Disordered" evidence="1">
    <location>
        <begin position="142"/>
        <end position="176"/>
    </location>
</feature>
<evidence type="ECO:0000313" key="2">
    <source>
        <dbReference type="EMBL" id="CAI6338954.1"/>
    </source>
</evidence>
<evidence type="ECO:0000313" key="3">
    <source>
        <dbReference type="Proteomes" id="UP001152607"/>
    </source>
</evidence>
<feature type="region of interest" description="Disordered" evidence="1">
    <location>
        <begin position="89"/>
        <end position="108"/>
    </location>
</feature>
<name>A0A9W4UP96_9PLEO</name>
<keyword evidence="3" id="KW-1185">Reference proteome</keyword>
<feature type="compositionally biased region" description="Polar residues" evidence="1">
    <location>
        <begin position="142"/>
        <end position="172"/>
    </location>
</feature>
<dbReference type="Proteomes" id="UP001152607">
    <property type="component" value="Unassembled WGS sequence"/>
</dbReference>
<comment type="caution">
    <text evidence="2">The sequence shown here is derived from an EMBL/GenBank/DDBJ whole genome shotgun (WGS) entry which is preliminary data.</text>
</comment>
<reference evidence="2" key="1">
    <citation type="submission" date="2023-01" db="EMBL/GenBank/DDBJ databases">
        <authorList>
            <person name="Van Ghelder C."/>
            <person name="Rancurel C."/>
        </authorList>
    </citation>
    <scope>NUCLEOTIDE SEQUENCE</scope>
    <source>
        <strain evidence="2">CNCM I-4278</strain>
    </source>
</reference>
<dbReference type="AlphaFoldDB" id="A0A9W4UP96"/>
<organism evidence="2 3">
    <name type="scientific">Periconia digitata</name>
    <dbReference type="NCBI Taxonomy" id="1303443"/>
    <lineage>
        <taxon>Eukaryota</taxon>
        <taxon>Fungi</taxon>
        <taxon>Dikarya</taxon>
        <taxon>Ascomycota</taxon>
        <taxon>Pezizomycotina</taxon>
        <taxon>Dothideomycetes</taxon>
        <taxon>Pleosporomycetidae</taxon>
        <taxon>Pleosporales</taxon>
        <taxon>Massarineae</taxon>
        <taxon>Periconiaceae</taxon>
        <taxon>Periconia</taxon>
    </lineage>
</organism>